<dbReference type="AlphaFoldDB" id="A0A7W7RM65"/>
<name>A0A7W7RM65_9ACTN</name>
<dbReference type="RefSeq" id="WP_184582698.1">
    <property type="nucleotide sequence ID" value="NZ_JACHJT010000001.1"/>
</dbReference>
<evidence type="ECO:0000256" key="1">
    <source>
        <dbReference type="SAM" id="MobiDB-lite"/>
    </source>
</evidence>
<gene>
    <name evidence="4" type="ORF">F4561_005367</name>
</gene>
<keyword evidence="5" id="KW-1185">Reference proteome</keyword>
<dbReference type="GO" id="GO:0000166">
    <property type="term" value="F:nucleotide binding"/>
    <property type="evidence" value="ECO:0007669"/>
    <property type="project" value="InterPro"/>
</dbReference>
<reference evidence="4 5" key="1">
    <citation type="submission" date="2020-08" db="EMBL/GenBank/DDBJ databases">
        <title>Sequencing the genomes of 1000 actinobacteria strains.</title>
        <authorList>
            <person name="Klenk H.-P."/>
        </authorList>
    </citation>
    <scope>NUCLEOTIDE SEQUENCE [LARGE SCALE GENOMIC DNA]</scope>
    <source>
        <strain evidence="4 5">DSM 102030</strain>
    </source>
</reference>
<dbReference type="Pfam" id="PF22725">
    <property type="entry name" value="GFO_IDH_MocA_C3"/>
    <property type="match status" value="1"/>
</dbReference>
<dbReference type="InterPro" id="IPR052515">
    <property type="entry name" value="Gfo/Idh/MocA_Oxidoreductase"/>
</dbReference>
<accession>A0A7W7RM65</accession>
<evidence type="ECO:0000313" key="5">
    <source>
        <dbReference type="Proteomes" id="UP000523007"/>
    </source>
</evidence>
<dbReference type="SUPFAM" id="SSF55347">
    <property type="entry name" value="Glyceraldehyde-3-phosphate dehydrogenase-like, C-terminal domain"/>
    <property type="match status" value="1"/>
</dbReference>
<dbReference type="PANTHER" id="PTHR43249:SF1">
    <property type="entry name" value="D-GLUCOSIDE 3-DEHYDROGENASE"/>
    <property type="match status" value="1"/>
</dbReference>
<dbReference type="InterPro" id="IPR000683">
    <property type="entry name" value="Gfo/Idh/MocA-like_OxRdtase_N"/>
</dbReference>
<feature type="domain" description="GFO/IDH/MocA-like oxidoreductase" evidence="3">
    <location>
        <begin position="144"/>
        <end position="264"/>
    </location>
</feature>
<proteinExistence type="predicted"/>
<evidence type="ECO:0000259" key="2">
    <source>
        <dbReference type="Pfam" id="PF01408"/>
    </source>
</evidence>
<dbReference type="InterPro" id="IPR055170">
    <property type="entry name" value="GFO_IDH_MocA-like_dom"/>
</dbReference>
<feature type="compositionally biased region" description="Basic and acidic residues" evidence="1">
    <location>
        <begin position="359"/>
        <end position="370"/>
    </location>
</feature>
<feature type="region of interest" description="Disordered" evidence="1">
    <location>
        <begin position="350"/>
        <end position="370"/>
    </location>
</feature>
<organism evidence="4 5">
    <name type="scientific">Lipingzhangella halophila</name>
    <dbReference type="NCBI Taxonomy" id="1783352"/>
    <lineage>
        <taxon>Bacteria</taxon>
        <taxon>Bacillati</taxon>
        <taxon>Actinomycetota</taxon>
        <taxon>Actinomycetes</taxon>
        <taxon>Streptosporangiales</taxon>
        <taxon>Nocardiopsidaceae</taxon>
        <taxon>Lipingzhangella</taxon>
    </lineage>
</organism>
<dbReference type="Gene3D" id="3.40.50.720">
    <property type="entry name" value="NAD(P)-binding Rossmann-like Domain"/>
    <property type="match status" value="1"/>
</dbReference>
<evidence type="ECO:0000313" key="4">
    <source>
        <dbReference type="EMBL" id="MBB4934547.1"/>
    </source>
</evidence>
<dbReference type="PANTHER" id="PTHR43249">
    <property type="entry name" value="UDP-N-ACETYL-2-AMINO-2-DEOXY-D-GLUCURONATE OXIDASE"/>
    <property type="match status" value="1"/>
</dbReference>
<dbReference type="Proteomes" id="UP000523007">
    <property type="component" value="Unassembled WGS sequence"/>
</dbReference>
<dbReference type="SUPFAM" id="SSF51735">
    <property type="entry name" value="NAD(P)-binding Rossmann-fold domains"/>
    <property type="match status" value="1"/>
</dbReference>
<comment type="caution">
    <text evidence="4">The sequence shown here is derived from an EMBL/GenBank/DDBJ whole genome shotgun (WGS) entry which is preliminary data.</text>
</comment>
<dbReference type="EMBL" id="JACHJT010000001">
    <property type="protein sequence ID" value="MBB4934547.1"/>
    <property type="molecule type" value="Genomic_DNA"/>
</dbReference>
<sequence>MGTPLRMEGASAPLVRAAIVGTGNIARFHIEALTSMPDQVEVVAAADVDEENLTRFGSRHGLDALYRDVEEMLSATSPDLVHVCTPPGLHRSQVLACLEAGASALVEKPPALSLAELEAMAAAEGARGPWFATLFQHRFGSGAQRARALIESGDLGRPLVAVCHTTWYREQSYFDVPWRGRWETEGGGPTMGHGIHQMDLLAALLGDWAEVSASAHQQARTIQTEDVSLARVTFANGAVASVVNSLVSPREESYIRIDLERATIELTHLYGYGDEDWRITPAPGFEEQVTAAWKAGEAGVASGHTAQLGHVIAAVQGGTAPPVTSAESLRTMRLVAGVYASAFQRRPITPADLGADSPFHGRMDGDGPRW</sequence>
<dbReference type="Pfam" id="PF01408">
    <property type="entry name" value="GFO_IDH_MocA"/>
    <property type="match status" value="1"/>
</dbReference>
<evidence type="ECO:0000259" key="3">
    <source>
        <dbReference type="Pfam" id="PF22725"/>
    </source>
</evidence>
<dbReference type="Gene3D" id="3.30.360.10">
    <property type="entry name" value="Dihydrodipicolinate Reductase, domain 2"/>
    <property type="match status" value="1"/>
</dbReference>
<feature type="domain" description="Gfo/Idh/MocA-like oxidoreductase N-terminal" evidence="2">
    <location>
        <begin position="16"/>
        <end position="125"/>
    </location>
</feature>
<dbReference type="InterPro" id="IPR036291">
    <property type="entry name" value="NAD(P)-bd_dom_sf"/>
</dbReference>
<protein>
    <submittedName>
        <fullName evidence="4">Putative dehydrogenase</fullName>
    </submittedName>
</protein>